<evidence type="ECO:0000313" key="2">
    <source>
        <dbReference type="Proteomes" id="UP000016931"/>
    </source>
</evidence>
<organism evidence="1 2">
    <name type="scientific">Sphaerulina musiva (strain SO2202)</name>
    <name type="common">Poplar stem canker fungus</name>
    <name type="synonym">Septoria musiva</name>
    <dbReference type="NCBI Taxonomy" id="692275"/>
    <lineage>
        <taxon>Eukaryota</taxon>
        <taxon>Fungi</taxon>
        <taxon>Dikarya</taxon>
        <taxon>Ascomycota</taxon>
        <taxon>Pezizomycotina</taxon>
        <taxon>Dothideomycetes</taxon>
        <taxon>Dothideomycetidae</taxon>
        <taxon>Mycosphaerellales</taxon>
        <taxon>Mycosphaerellaceae</taxon>
        <taxon>Sphaerulina</taxon>
    </lineage>
</organism>
<keyword evidence="2" id="KW-1185">Reference proteome</keyword>
<dbReference type="PANTHER" id="PTHR11603:SF132">
    <property type="entry name" value="C2H2-TYPE DOMAIN-CONTAINING PROTEIN"/>
    <property type="match status" value="1"/>
</dbReference>
<proteinExistence type="predicted"/>
<accession>M3C4T4</accession>
<dbReference type="Gene3D" id="1.10.8.80">
    <property type="entry name" value="Magnesium chelatase subunit I, C-Terminal domain"/>
    <property type="match status" value="1"/>
</dbReference>
<dbReference type="PANTHER" id="PTHR11603">
    <property type="entry name" value="AAA FAMILY ATPASE"/>
    <property type="match status" value="1"/>
</dbReference>
<reference evidence="1 2" key="1">
    <citation type="journal article" date="2012" name="PLoS Pathog.">
        <title>Diverse lifestyles and strategies of plant pathogenesis encoded in the genomes of eighteen Dothideomycetes fungi.</title>
        <authorList>
            <person name="Ohm R.A."/>
            <person name="Feau N."/>
            <person name="Henrissat B."/>
            <person name="Schoch C.L."/>
            <person name="Horwitz B.A."/>
            <person name="Barry K.W."/>
            <person name="Condon B.J."/>
            <person name="Copeland A.C."/>
            <person name="Dhillon B."/>
            <person name="Glaser F."/>
            <person name="Hesse C.N."/>
            <person name="Kosti I."/>
            <person name="LaButti K."/>
            <person name="Lindquist E.A."/>
            <person name="Lucas S."/>
            <person name="Salamov A.A."/>
            <person name="Bradshaw R.E."/>
            <person name="Ciuffetti L."/>
            <person name="Hamelin R.C."/>
            <person name="Kema G.H.J."/>
            <person name="Lawrence C."/>
            <person name="Scott J.A."/>
            <person name="Spatafora J.W."/>
            <person name="Turgeon B.G."/>
            <person name="de Wit P.J.G.M."/>
            <person name="Zhong S."/>
            <person name="Goodwin S.B."/>
            <person name="Grigoriev I.V."/>
        </authorList>
    </citation>
    <scope>NUCLEOTIDE SEQUENCE [LARGE SCALE GENOMIC DNA]</scope>
    <source>
        <strain evidence="1 2">SO2202</strain>
    </source>
</reference>
<dbReference type="InterPro" id="IPR052041">
    <property type="entry name" value="Nucleic_acid_metab_PIN/TRAM"/>
</dbReference>
<dbReference type="OMA" id="HWHDPED"/>
<dbReference type="RefSeq" id="XP_016763427.1">
    <property type="nucleotide sequence ID" value="XM_016904159.1"/>
</dbReference>
<name>M3C4T4_SPHMS</name>
<dbReference type="eggNOG" id="ENOG502QQMN">
    <property type="taxonomic scope" value="Eukaryota"/>
</dbReference>
<dbReference type="AlphaFoldDB" id="M3C4T4"/>
<dbReference type="EMBL" id="KB456261">
    <property type="protein sequence ID" value="EMF15306.1"/>
    <property type="molecule type" value="Genomic_DNA"/>
</dbReference>
<protein>
    <recommendedName>
        <fullName evidence="3">Magnesium chelatase</fullName>
    </recommendedName>
</protein>
<evidence type="ECO:0000313" key="1">
    <source>
        <dbReference type="EMBL" id="EMF15306.1"/>
    </source>
</evidence>
<evidence type="ECO:0008006" key="3">
    <source>
        <dbReference type="Google" id="ProtNLM"/>
    </source>
</evidence>
<sequence length="348" mass="38168">MASSILARVEELDDVELAILVSTIAEVHCIFSTAAHTVADLQEQLRLTCIDLLGRHPAVVECSADTTVDDFNQGLLVDNNNQEDLQDALDLDYTSARPTLMVNFEPVRQASPGGGRFGSTIANFEDRRIADVIIATGLDAASESVQVQALELLRSGRIFTRSAMHVAPKDLLFITVLSEPNARLTRHLNDSFCMSHYHSPEDTVPHRQSRLGKLAISDAAFSPEEIKHLSELMSKVEMSAEIAQYLHNVAVFMRNSRYVKSGVTAASTRQLRLLALALAPLHGLDYVPPSLITLAARKIYPHRIVLATPQNEKSLLWGSDPQAVKEMLNGVTVEDVIEDVLASVDTPL</sequence>
<dbReference type="OrthoDB" id="444631at2759"/>
<dbReference type="GeneID" id="27901296"/>
<dbReference type="HOGENOM" id="CLU_034390_0_0_1"/>
<gene>
    <name evidence="1" type="ORF">SEPMUDRAFT_147227</name>
</gene>
<dbReference type="Proteomes" id="UP000016931">
    <property type="component" value="Unassembled WGS sequence"/>
</dbReference>